<sequence length="36" mass="4108">MNKRYLQKATRGKLLIIIFIVTLWGKAVSSANHHKA</sequence>
<gene>
    <name evidence="1" type="ORF">APTSU1_001086400</name>
</gene>
<comment type="caution">
    <text evidence="1">The sequence shown here is derived from an EMBL/GenBank/DDBJ whole genome shotgun (WGS) entry which is preliminary data.</text>
</comment>
<keyword evidence="2" id="KW-1185">Reference proteome</keyword>
<dbReference type="EMBL" id="BAAFST010000010">
    <property type="protein sequence ID" value="GAB1295630.1"/>
    <property type="molecule type" value="Genomic_DNA"/>
</dbReference>
<accession>A0ABQ0F8R1</accession>
<proteinExistence type="predicted"/>
<name>A0ABQ0F8R1_APOSI</name>
<dbReference type="Proteomes" id="UP001623349">
    <property type="component" value="Unassembled WGS sequence"/>
</dbReference>
<reference evidence="1 2" key="1">
    <citation type="submission" date="2024-08" db="EMBL/GenBank/DDBJ databases">
        <title>The draft genome of Apodemus speciosus.</title>
        <authorList>
            <person name="Nabeshima K."/>
            <person name="Suzuki S."/>
            <person name="Onuma M."/>
        </authorList>
    </citation>
    <scope>NUCLEOTIDE SEQUENCE [LARGE SCALE GENOMIC DNA]</scope>
    <source>
        <strain evidence="1">IB14-021</strain>
    </source>
</reference>
<evidence type="ECO:0000313" key="2">
    <source>
        <dbReference type="Proteomes" id="UP001623349"/>
    </source>
</evidence>
<evidence type="ECO:0000313" key="1">
    <source>
        <dbReference type="EMBL" id="GAB1295630.1"/>
    </source>
</evidence>
<protein>
    <submittedName>
        <fullName evidence="1">Chemokine-like protein TAFA-2</fullName>
    </submittedName>
</protein>
<organism evidence="1 2">
    <name type="scientific">Apodemus speciosus</name>
    <name type="common">Large Japanese field mouse</name>
    <dbReference type="NCBI Taxonomy" id="105296"/>
    <lineage>
        <taxon>Eukaryota</taxon>
        <taxon>Metazoa</taxon>
        <taxon>Chordata</taxon>
        <taxon>Craniata</taxon>
        <taxon>Vertebrata</taxon>
        <taxon>Euteleostomi</taxon>
        <taxon>Mammalia</taxon>
        <taxon>Eutheria</taxon>
        <taxon>Euarchontoglires</taxon>
        <taxon>Glires</taxon>
        <taxon>Rodentia</taxon>
        <taxon>Myomorpha</taxon>
        <taxon>Muroidea</taxon>
        <taxon>Muridae</taxon>
        <taxon>Murinae</taxon>
        <taxon>Apodemus</taxon>
    </lineage>
</organism>